<organism evidence="2 3">
    <name type="scientific">Pendulispora brunnea</name>
    <dbReference type="NCBI Taxonomy" id="2905690"/>
    <lineage>
        <taxon>Bacteria</taxon>
        <taxon>Pseudomonadati</taxon>
        <taxon>Myxococcota</taxon>
        <taxon>Myxococcia</taxon>
        <taxon>Myxococcales</taxon>
        <taxon>Sorangiineae</taxon>
        <taxon>Pendulisporaceae</taxon>
        <taxon>Pendulispora</taxon>
    </lineage>
</organism>
<sequence>MFPLAACQEDPVSPPPPPDGGPPPPDGGQPPPDWEDPPDLTGCVDLTKLPTCSEDGWCWVDPLPQGFRIQSMHGIAPNDMWAAARAVLHWDGKYLRRTYFDPAMDFQGVFETGPHEVWATGKSTRESGVGAIVRLRDGVPETMRATPWYVISGTGQNDLWFGGASKTSHWDGSKFTDFAIPDDGTALSLDATGEQPWLVAAHAIVPRGTYTRLYSFSNERWVPRSEVPFNPSAVHVFPPNEVWVSTQDGVGKLGSPLIHANVPFYGYGAIQGASSKDFWVTGRDDSSARTMLHFDGTSLQPYAYPGASSPTSMFFGGPGWGYVGDGRGELLRLRRESFVPVTRPPMPSIFGEIWGTGPNDIYIVGEISALSRRGVAIHWDGCQWKEVDFGLGPLGEFSDVWGKGDEIWIVGHDAQKGFLLHKDASGKWTRLATPQDAPYESVWGAASNDVWFGGPTFMHWNGSTFETVPKPSGSSSFGELTGSGSDDIWAIARSQDAPLYHYDGHAWTQQVEKYIELVAPVAKNDVWGWSGFRRTLQHFDGRKWTPVELPNDDPKRDVFGIWANGPNDVWIGEQLHWDGTAVRAVNSDTDAHRMWGDGKNTWSLLSGGIRVRRGPGNTSR</sequence>
<dbReference type="Proteomes" id="UP001379533">
    <property type="component" value="Chromosome"/>
</dbReference>
<evidence type="ECO:0000313" key="2">
    <source>
        <dbReference type="EMBL" id="WXA98231.1"/>
    </source>
</evidence>
<evidence type="ECO:0000256" key="1">
    <source>
        <dbReference type="SAM" id="MobiDB-lite"/>
    </source>
</evidence>
<reference evidence="2 3" key="1">
    <citation type="submission" date="2021-12" db="EMBL/GenBank/DDBJ databases">
        <title>Discovery of the Pendulisporaceae a myxobacterial family with distinct sporulation behavior and unique specialized metabolism.</title>
        <authorList>
            <person name="Garcia R."/>
            <person name="Popoff A."/>
            <person name="Bader C.D."/>
            <person name="Loehr J."/>
            <person name="Walesch S."/>
            <person name="Walt C."/>
            <person name="Boldt J."/>
            <person name="Bunk B."/>
            <person name="Haeckl F.J.F.P.J."/>
            <person name="Gunesch A.P."/>
            <person name="Birkelbach J."/>
            <person name="Nuebel U."/>
            <person name="Pietschmann T."/>
            <person name="Bach T."/>
            <person name="Mueller R."/>
        </authorList>
    </citation>
    <scope>NUCLEOTIDE SEQUENCE [LARGE SCALE GENOMIC DNA]</scope>
    <source>
        <strain evidence="2 3">MSr12523</strain>
    </source>
</reference>
<accession>A0ABZ2KI38</accession>
<protein>
    <submittedName>
        <fullName evidence="2">Uncharacterized protein</fullName>
    </submittedName>
</protein>
<dbReference type="RefSeq" id="WP_394848843.1">
    <property type="nucleotide sequence ID" value="NZ_CP089982.1"/>
</dbReference>
<name>A0ABZ2KI38_9BACT</name>
<keyword evidence="3" id="KW-1185">Reference proteome</keyword>
<dbReference type="EMBL" id="CP089982">
    <property type="protein sequence ID" value="WXA98231.1"/>
    <property type="molecule type" value="Genomic_DNA"/>
</dbReference>
<evidence type="ECO:0000313" key="3">
    <source>
        <dbReference type="Proteomes" id="UP001379533"/>
    </source>
</evidence>
<gene>
    <name evidence="2" type="ORF">LZC95_15485</name>
</gene>
<feature type="compositionally biased region" description="Pro residues" evidence="1">
    <location>
        <begin position="12"/>
        <end position="32"/>
    </location>
</feature>
<proteinExistence type="predicted"/>
<feature type="region of interest" description="Disordered" evidence="1">
    <location>
        <begin position="1"/>
        <end position="40"/>
    </location>
</feature>